<keyword evidence="2" id="KW-1185">Reference proteome</keyword>
<sequence>MSWKGEASHRQVQRTTLIIIKDNLRVSMSLSNFQDRCKRHLVSGAVTRPFWNGFPLCNIHLSIMPDILHQLYQGMVKHLIHWCSSLMSEKELDDRICCLPPCFSVRHFKKGWSELSQVSGKERKDMARILLGCLIGKAPSQVILCYHTILDFVYIAQYPSHDNNTLQYLDDALKLFHDNKHILTDLNLVPVREHLNILKFHAMIYYAQAIRDFGITDNYNTKMFKRASNFHDELPSNGTVAGRQEKVNMFESYLEHYEIKLFLDPNYALLSSLSIRFLSGTHVKMGVKWAASRGY</sequence>
<evidence type="ECO:0000313" key="2">
    <source>
        <dbReference type="Proteomes" id="UP000823399"/>
    </source>
</evidence>
<reference evidence="1" key="1">
    <citation type="journal article" date="2020" name="New Phytol.">
        <title>Comparative genomics reveals dynamic genome evolution in host specialist ectomycorrhizal fungi.</title>
        <authorList>
            <person name="Lofgren L.A."/>
            <person name="Nguyen N.H."/>
            <person name="Vilgalys R."/>
            <person name="Ruytinx J."/>
            <person name="Liao H.L."/>
            <person name="Branco S."/>
            <person name="Kuo A."/>
            <person name="LaButti K."/>
            <person name="Lipzen A."/>
            <person name="Andreopoulos W."/>
            <person name="Pangilinan J."/>
            <person name="Riley R."/>
            <person name="Hundley H."/>
            <person name="Na H."/>
            <person name="Barry K."/>
            <person name="Grigoriev I.V."/>
            <person name="Stajich J.E."/>
            <person name="Kennedy P.G."/>
        </authorList>
    </citation>
    <scope>NUCLEOTIDE SEQUENCE</scope>
    <source>
        <strain evidence="1">FC423</strain>
    </source>
</reference>
<dbReference type="GeneID" id="64701959"/>
<dbReference type="AlphaFoldDB" id="A0A9P7JWB0"/>
<organism evidence="1 2">
    <name type="scientific">Suillus discolor</name>
    <dbReference type="NCBI Taxonomy" id="1912936"/>
    <lineage>
        <taxon>Eukaryota</taxon>
        <taxon>Fungi</taxon>
        <taxon>Dikarya</taxon>
        <taxon>Basidiomycota</taxon>
        <taxon>Agaricomycotina</taxon>
        <taxon>Agaricomycetes</taxon>
        <taxon>Agaricomycetidae</taxon>
        <taxon>Boletales</taxon>
        <taxon>Suillineae</taxon>
        <taxon>Suillaceae</taxon>
        <taxon>Suillus</taxon>
    </lineage>
</organism>
<accession>A0A9P7JWB0</accession>
<name>A0A9P7JWB0_9AGAM</name>
<dbReference type="Pfam" id="PF18759">
    <property type="entry name" value="Plavaka"/>
    <property type="match status" value="1"/>
</dbReference>
<dbReference type="OrthoDB" id="3232941at2759"/>
<dbReference type="Proteomes" id="UP000823399">
    <property type="component" value="Unassembled WGS sequence"/>
</dbReference>
<comment type="caution">
    <text evidence="1">The sequence shown here is derived from an EMBL/GenBank/DDBJ whole genome shotgun (WGS) entry which is preliminary data.</text>
</comment>
<dbReference type="InterPro" id="IPR041078">
    <property type="entry name" value="Plavaka"/>
</dbReference>
<dbReference type="EMBL" id="JABBWM010000016">
    <property type="protein sequence ID" value="KAG2112065.1"/>
    <property type="molecule type" value="Genomic_DNA"/>
</dbReference>
<dbReference type="RefSeq" id="XP_041295122.1">
    <property type="nucleotide sequence ID" value="XM_041439700.1"/>
</dbReference>
<gene>
    <name evidence="1" type="ORF">F5147DRAFT_744681</name>
</gene>
<protein>
    <submittedName>
        <fullName evidence="1">Uncharacterized protein</fullName>
    </submittedName>
</protein>
<proteinExistence type="predicted"/>
<evidence type="ECO:0000313" key="1">
    <source>
        <dbReference type="EMBL" id="KAG2112065.1"/>
    </source>
</evidence>